<feature type="transmembrane region" description="Helical" evidence="25">
    <location>
        <begin position="379"/>
        <end position="399"/>
    </location>
</feature>
<feature type="transmembrane region" description="Helical" evidence="25">
    <location>
        <begin position="258"/>
        <end position="277"/>
    </location>
</feature>
<name>A0ABY5DK08_9GAMM</name>
<evidence type="ECO:0000256" key="18">
    <source>
        <dbReference type="ARBA" id="ARBA00044912"/>
    </source>
</evidence>
<evidence type="ECO:0000256" key="8">
    <source>
        <dbReference type="ARBA" id="ARBA00044876"/>
    </source>
</evidence>
<comment type="catalytic activity">
    <reaction evidence="18">
        <text>L-histidyl-L-alpha-amino acid(out) = L-histidyl-L-alpha-amino acid(in)</text>
        <dbReference type="Rhea" id="RHEA:79379"/>
        <dbReference type="ChEBI" id="CHEBI:229964"/>
    </reaction>
</comment>
<keyword evidence="28" id="KW-1185">Reference proteome</keyword>
<evidence type="ECO:0000256" key="2">
    <source>
        <dbReference type="ARBA" id="ARBA00008335"/>
    </source>
</evidence>
<dbReference type="PROSITE" id="PS50850">
    <property type="entry name" value="MFS"/>
    <property type="match status" value="1"/>
</dbReference>
<comment type="catalytic activity">
    <reaction evidence="13">
        <text>L-alpha-aminoacyl-L-lysine(out) = L-alpha-aminoacyl-L-lysine(in)</text>
        <dbReference type="Rhea" id="RHEA:79383"/>
        <dbReference type="ChEBI" id="CHEBI:229966"/>
    </reaction>
</comment>
<evidence type="ECO:0000256" key="20">
    <source>
        <dbReference type="ARBA" id="ARBA00044924"/>
    </source>
</evidence>
<dbReference type="InterPro" id="IPR036259">
    <property type="entry name" value="MFS_trans_sf"/>
</dbReference>
<evidence type="ECO:0000259" key="26">
    <source>
        <dbReference type="PROSITE" id="PS50850"/>
    </source>
</evidence>
<feature type="transmembrane region" description="Helical" evidence="25">
    <location>
        <begin position="338"/>
        <end position="359"/>
    </location>
</feature>
<comment type="catalytic activity">
    <reaction evidence="12">
        <text>L-lysyl-L-alpha-amino acid(out) = L-lysyl-L-alpha-amino acid(in)</text>
        <dbReference type="Rhea" id="RHEA:79387"/>
        <dbReference type="ChEBI" id="CHEBI:229965"/>
    </reaction>
</comment>
<comment type="subcellular location">
    <subcellularLocation>
        <location evidence="1">Lysosome membrane</location>
        <topology evidence="1">Multi-pass membrane protein</topology>
    </subcellularLocation>
</comment>
<dbReference type="Pfam" id="PF07690">
    <property type="entry name" value="MFS_1"/>
    <property type="match status" value="1"/>
</dbReference>
<comment type="catalytic activity">
    <reaction evidence="20">
        <text>L-lysyl-glycine(out) = L-lysyl-glycine(in)</text>
        <dbReference type="Rhea" id="RHEA:79407"/>
        <dbReference type="ChEBI" id="CHEBI:191202"/>
    </reaction>
</comment>
<evidence type="ECO:0000256" key="15">
    <source>
        <dbReference type="ARBA" id="ARBA00044899"/>
    </source>
</evidence>
<dbReference type="InterPro" id="IPR011701">
    <property type="entry name" value="MFS"/>
</dbReference>
<evidence type="ECO:0000256" key="16">
    <source>
        <dbReference type="ARBA" id="ARBA00044900"/>
    </source>
</evidence>
<feature type="transmembrane region" description="Helical" evidence="25">
    <location>
        <begin position="217"/>
        <end position="235"/>
    </location>
</feature>
<comment type="catalytic activity">
    <reaction evidence="8">
        <text>L-lysyl-L-alanine(out) = L-lysyl-L-alanine(in)</text>
        <dbReference type="Rhea" id="RHEA:79399"/>
        <dbReference type="ChEBI" id="CHEBI:229954"/>
    </reaction>
</comment>
<evidence type="ECO:0000256" key="24">
    <source>
        <dbReference type="ARBA" id="ARBA00046376"/>
    </source>
</evidence>
<feature type="transmembrane region" description="Helical" evidence="25">
    <location>
        <begin position="83"/>
        <end position="101"/>
    </location>
</feature>
<keyword evidence="4 25" id="KW-0812">Transmembrane</keyword>
<comment type="catalytic activity">
    <reaction evidence="9">
        <text>L-histidyl-glycine(out) = L-histidyl-glycine(in)</text>
        <dbReference type="Rhea" id="RHEA:79395"/>
        <dbReference type="ChEBI" id="CHEBI:229957"/>
    </reaction>
</comment>
<evidence type="ECO:0000256" key="21">
    <source>
        <dbReference type="ARBA" id="ARBA00044985"/>
    </source>
</evidence>
<sequence length="412" mass="45519">MSSNSKTPSLFITLMAWLTCSLFYGYSSSVISAITTASSDMQETLSISKFDFGIITSTFLLSYALMHIPVGIILDHYSVRKSMYYAIGGFTLGCAVISVSQSYHLVLFSRLMMGICSAFGVLGAFKVATDFLPRNLFATLAGLTVSAGMLGAILGTSFITKLNGLGSYQQAFSYYTYFGALLTLSAFIFIKDSPKRKSSPSLNNISQEIQSVLCNKMSMQIILYAMILYTPYLMLKDTYGIEFFEQYYNTTKEQASEYMNLILIASVFAAPSLGIISDYLGKRLPLLKITGVLLFFLSAIIFTKTIPAYLSINVFLFGFCSWGFLIAFSIFKETHSEHIVSTGLGVMNSINMLGGIILAPLFGKALETIPNLFEVTEMQAWKITFCILPLLILCALPMLRSIPETHCKQVRT</sequence>
<evidence type="ECO:0000256" key="22">
    <source>
        <dbReference type="ARBA" id="ARBA00045018"/>
    </source>
</evidence>
<feature type="transmembrane region" description="Helical" evidence="25">
    <location>
        <begin position="52"/>
        <end position="74"/>
    </location>
</feature>
<dbReference type="EMBL" id="CP092900">
    <property type="protein sequence ID" value="UTC24145.1"/>
    <property type="molecule type" value="Genomic_DNA"/>
</dbReference>
<evidence type="ECO:0000256" key="3">
    <source>
        <dbReference type="ARBA" id="ARBA00022448"/>
    </source>
</evidence>
<feature type="transmembrane region" description="Helical" evidence="25">
    <location>
        <begin position="172"/>
        <end position="190"/>
    </location>
</feature>
<evidence type="ECO:0000256" key="5">
    <source>
        <dbReference type="ARBA" id="ARBA00022989"/>
    </source>
</evidence>
<dbReference type="InterPro" id="IPR020846">
    <property type="entry name" value="MFS_dom"/>
</dbReference>
<keyword evidence="5 25" id="KW-1133">Transmembrane helix</keyword>
<keyword evidence="6 25" id="KW-0472">Membrane</keyword>
<evidence type="ECO:0000256" key="14">
    <source>
        <dbReference type="ARBA" id="ARBA00044898"/>
    </source>
</evidence>
<dbReference type="PANTHER" id="PTHR23512">
    <property type="entry name" value="MAJOR FACILITATOR SUPERFAMILY DOMAIN-CONTAINING PROTEIN 1"/>
    <property type="match status" value="1"/>
</dbReference>
<dbReference type="RefSeq" id="WP_258567929.1">
    <property type="nucleotide sequence ID" value="NZ_CP092900.1"/>
</dbReference>
<comment type="catalytic activity">
    <reaction evidence="14">
        <text>L-aspartyl-L-lysine(out) = L-aspartyl-L-lysine(in)</text>
        <dbReference type="Rhea" id="RHEA:79411"/>
        <dbReference type="ChEBI" id="CHEBI:229953"/>
    </reaction>
</comment>
<comment type="catalytic activity">
    <reaction evidence="11">
        <text>L-alpha-aminoacyl-L-histidine(out) = L-alpha-aminoacyl-L-histidine(in)</text>
        <dbReference type="Rhea" id="RHEA:79375"/>
        <dbReference type="ChEBI" id="CHEBI:229967"/>
    </reaction>
</comment>
<evidence type="ECO:0000313" key="28">
    <source>
        <dbReference type="Proteomes" id="UP001055955"/>
    </source>
</evidence>
<comment type="similarity">
    <text evidence="2">Belongs to the major facilitator superfamily.</text>
</comment>
<evidence type="ECO:0000256" key="23">
    <source>
        <dbReference type="ARBA" id="ARBA00045709"/>
    </source>
</evidence>
<evidence type="ECO:0000313" key="27">
    <source>
        <dbReference type="EMBL" id="UTC24145.1"/>
    </source>
</evidence>
<comment type="catalytic activity">
    <reaction evidence="16">
        <text>L-lysyl-L-lysine(out) = L-lysyl-L-lysine(in)</text>
        <dbReference type="Rhea" id="RHEA:79403"/>
        <dbReference type="ChEBI" id="CHEBI:229956"/>
    </reaction>
</comment>
<proteinExistence type="inferred from homology"/>
<comment type="catalytic activity">
    <reaction evidence="19">
        <text>L-alanyl-L-lysine(out) = L-alanyl-L-lysine(in)</text>
        <dbReference type="Rhea" id="RHEA:79415"/>
        <dbReference type="ChEBI" id="CHEBI:192470"/>
    </reaction>
</comment>
<evidence type="ECO:0000256" key="13">
    <source>
        <dbReference type="ARBA" id="ARBA00044893"/>
    </source>
</evidence>
<evidence type="ECO:0000256" key="9">
    <source>
        <dbReference type="ARBA" id="ARBA00044878"/>
    </source>
</evidence>
<comment type="function">
    <text evidence="23">Lysosomal dipeptide uniporter that selectively exports lysine, arginine or histidine-containing dipeptides with a net positive charge from the lysosome lumen into the cytosol. Could play a role in a specific type of protein O-glycosylation indirectly regulating macrophages migration and tissue invasion. Also essential for liver homeostasis.</text>
</comment>
<protein>
    <recommendedName>
        <fullName evidence="21">Lysosomal dipeptide transporter MFSD1</fullName>
    </recommendedName>
    <alternativeName>
        <fullName evidence="22">Major facilitator superfamily domain-containing protein 1</fullName>
    </alternativeName>
</protein>
<evidence type="ECO:0000256" key="17">
    <source>
        <dbReference type="ARBA" id="ARBA00044903"/>
    </source>
</evidence>
<comment type="catalytic activity">
    <reaction evidence="10">
        <text>L-alpha-aminoacyl-L-arginine(out) = L-alpha-aminoacyl-L-arginine(in)</text>
        <dbReference type="Rhea" id="RHEA:79367"/>
        <dbReference type="ChEBI" id="CHEBI:229968"/>
    </reaction>
</comment>
<dbReference type="InterPro" id="IPR052187">
    <property type="entry name" value="MFSD1"/>
</dbReference>
<dbReference type="Gene3D" id="1.20.1250.20">
    <property type="entry name" value="MFS general substrate transporter like domains"/>
    <property type="match status" value="2"/>
</dbReference>
<comment type="catalytic activity">
    <reaction evidence="15">
        <text>L-arginyl-L-alpha-amino acid(out) = L-arginyl-L-alpha-amino acid(in)</text>
        <dbReference type="Rhea" id="RHEA:79371"/>
        <dbReference type="ChEBI" id="CHEBI:84315"/>
    </reaction>
</comment>
<evidence type="ECO:0000256" key="19">
    <source>
        <dbReference type="ARBA" id="ARBA00044919"/>
    </source>
</evidence>
<evidence type="ECO:0000256" key="7">
    <source>
        <dbReference type="ARBA" id="ARBA00023228"/>
    </source>
</evidence>
<evidence type="ECO:0000256" key="4">
    <source>
        <dbReference type="ARBA" id="ARBA00022692"/>
    </source>
</evidence>
<evidence type="ECO:0000256" key="25">
    <source>
        <dbReference type="SAM" id="Phobius"/>
    </source>
</evidence>
<feature type="transmembrane region" description="Helical" evidence="25">
    <location>
        <begin position="308"/>
        <end position="331"/>
    </location>
</feature>
<reference evidence="27 28" key="1">
    <citation type="journal article" date="2022" name="Nat. Microbiol.">
        <title>The microbiome of a bacterivorous marine choanoflagellate contains a resource-demanding obligate bacterial associate.</title>
        <authorList>
            <person name="Needham D.M."/>
            <person name="Poirier C."/>
            <person name="Bachy C."/>
            <person name="George E.E."/>
            <person name="Wilken S."/>
            <person name="Yung C.C.M."/>
            <person name="Limardo A.J."/>
            <person name="Morando M."/>
            <person name="Sudek L."/>
            <person name="Malmstrom R.R."/>
            <person name="Keeling P.J."/>
            <person name="Santoro A.E."/>
            <person name="Worden A.Z."/>
        </authorList>
    </citation>
    <scope>NUCLEOTIDE SEQUENCE [LARGE SCALE GENOMIC DNA]</scope>
    <source>
        <strain evidence="27 28">Comchoano-1</strain>
    </source>
</reference>
<comment type="catalytic activity">
    <reaction evidence="17">
        <text>L-arginyl-glycine(out) = L-arginyl-glycine(in)</text>
        <dbReference type="Rhea" id="RHEA:79391"/>
        <dbReference type="ChEBI" id="CHEBI:229955"/>
    </reaction>
</comment>
<dbReference type="Proteomes" id="UP001055955">
    <property type="component" value="Chromosome"/>
</dbReference>
<dbReference type="SUPFAM" id="SSF103473">
    <property type="entry name" value="MFS general substrate transporter"/>
    <property type="match status" value="1"/>
</dbReference>
<organism evidence="27 28">
    <name type="scientific">Candidatus Comchoanobacter bicostacola</name>
    <dbReference type="NCBI Taxonomy" id="2919598"/>
    <lineage>
        <taxon>Bacteria</taxon>
        <taxon>Pseudomonadati</taxon>
        <taxon>Pseudomonadota</taxon>
        <taxon>Gammaproteobacteria</taxon>
        <taxon>Candidatus Comchoanobacterales</taxon>
        <taxon>Candidatus Comchoanobacteraceae</taxon>
        <taxon>Candidatus Comchoanobacter</taxon>
    </lineage>
</organism>
<gene>
    <name evidence="27" type="ORF">MMH89_02765</name>
</gene>
<evidence type="ECO:0000256" key="1">
    <source>
        <dbReference type="ARBA" id="ARBA00004155"/>
    </source>
</evidence>
<accession>A0ABY5DK08</accession>
<feature type="domain" description="Major facilitator superfamily (MFS) profile" evidence="26">
    <location>
        <begin position="13"/>
        <end position="406"/>
    </location>
</feature>
<keyword evidence="7" id="KW-0458">Lysosome</keyword>
<evidence type="ECO:0000256" key="12">
    <source>
        <dbReference type="ARBA" id="ARBA00044891"/>
    </source>
</evidence>
<evidence type="ECO:0000256" key="10">
    <source>
        <dbReference type="ARBA" id="ARBA00044881"/>
    </source>
</evidence>
<evidence type="ECO:0000256" key="6">
    <source>
        <dbReference type="ARBA" id="ARBA00023136"/>
    </source>
</evidence>
<keyword evidence="3" id="KW-0813">Transport</keyword>
<evidence type="ECO:0000256" key="11">
    <source>
        <dbReference type="ARBA" id="ARBA00044884"/>
    </source>
</evidence>
<feature type="transmembrane region" description="Helical" evidence="25">
    <location>
        <begin position="137"/>
        <end position="160"/>
    </location>
</feature>
<comment type="subunit">
    <text evidence="24">Homodimer. Interacts with lysosomal protein GLMP (via lumenal domain); the interaction starts while both proteins are still in the endoplasmic reticulum and is required for stabilization of MFSD1 in lysosomes but has no direct effect on its targeting to lysosomes or transporter activity.</text>
</comment>
<feature type="transmembrane region" description="Helical" evidence="25">
    <location>
        <begin position="284"/>
        <end position="302"/>
    </location>
</feature>
<dbReference type="PANTHER" id="PTHR23512:SF3">
    <property type="entry name" value="MAJOR FACILITATOR SUPERFAMILY DOMAIN-CONTAINING PROTEIN 1"/>
    <property type="match status" value="1"/>
</dbReference>